<dbReference type="NCBIfam" id="TIGR00332">
    <property type="entry name" value="neela_ferrous"/>
    <property type="match status" value="1"/>
</dbReference>
<evidence type="ECO:0000259" key="1">
    <source>
        <dbReference type="Pfam" id="PF01880"/>
    </source>
</evidence>
<evidence type="ECO:0000313" key="2">
    <source>
        <dbReference type="EMBL" id="MBU5676020.1"/>
    </source>
</evidence>
<gene>
    <name evidence="2" type="ORF">KQI88_06295</name>
</gene>
<comment type="caution">
    <text evidence="2">The sequence shown here is derived from an EMBL/GenBank/DDBJ whole genome shotgun (WGS) entry which is preliminary data.</text>
</comment>
<proteinExistence type="predicted"/>
<dbReference type="CDD" id="cd03172">
    <property type="entry name" value="SORL_classII"/>
    <property type="match status" value="1"/>
</dbReference>
<name>A0ABS6G3M9_9FIRM</name>
<dbReference type="InterPro" id="IPR002742">
    <property type="entry name" value="Desulfoferrodoxin_Fe-bd_dom"/>
</dbReference>
<reference evidence="2 3" key="1">
    <citation type="submission" date="2021-06" db="EMBL/GenBank/DDBJ databases">
        <authorList>
            <person name="Sun Q."/>
            <person name="Li D."/>
        </authorList>
    </citation>
    <scope>NUCLEOTIDE SEQUENCE [LARGE SCALE GENOMIC DNA]</scope>
    <source>
        <strain evidence="2 3">MSJ-5</strain>
    </source>
</reference>
<keyword evidence="3" id="KW-1185">Reference proteome</keyword>
<dbReference type="Proteomes" id="UP000779508">
    <property type="component" value="Unassembled WGS sequence"/>
</dbReference>
<dbReference type="PANTHER" id="PTHR36541">
    <property type="entry name" value="SUPEROXIDE REDUCTASE-RELATED"/>
    <property type="match status" value="1"/>
</dbReference>
<evidence type="ECO:0000313" key="3">
    <source>
        <dbReference type="Proteomes" id="UP000779508"/>
    </source>
</evidence>
<organism evidence="2 3">
    <name type="scientific">Alkaliphilus flagellatus</name>
    <dbReference type="NCBI Taxonomy" id="2841507"/>
    <lineage>
        <taxon>Bacteria</taxon>
        <taxon>Bacillati</taxon>
        <taxon>Bacillota</taxon>
        <taxon>Clostridia</taxon>
        <taxon>Peptostreptococcales</taxon>
        <taxon>Natronincolaceae</taxon>
        <taxon>Alkaliphilus</taxon>
    </lineage>
</organism>
<dbReference type="RefSeq" id="WP_216415504.1">
    <property type="nucleotide sequence ID" value="NZ_JAHLQK010000002.1"/>
</dbReference>
<dbReference type="EMBL" id="JAHLQK010000002">
    <property type="protein sequence ID" value="MBU5676020.1"/>
    <property type="molecule type" value="Genomic_DNA"/>
</dbReference>
<dbReference type="InterPro" id="IPR051233">
    <property type="entry name" value="Desulfoferrodoxin_SOR"/>
</dbReference>
<sequence>MKTFGQFLQSGDWKGEKHVPVIHAPEKVKAGETFELKVSVGDAIGHPNTLEHYISWFKVYFHAEGAKFPVELANFTFTAHGEGENFTEPVGCTSVKLNKSGTLYAQSYCNIHGVWESSQEIVVE</sequence>
<dbReference type="PANTHER" id="PTHR36541:SF1">
    <property type="entry name" value="SUPEROXIDE REDUCTASE-RELATED"/>
    <property type="match status" value="1"/>
</dbReference>
<dbReference type="Pfam" id="PF01880">
    <property type="entry name" value="Desulfoferrodox"/>
    <property type="match status" value="1"/>
</dbReference>
<accession>A0ABS6G3M9</accession>
<feature type="domain" description="Desulfoferrodoxin ferrous iron-binding" evidence="1">
    <location>
        <begin position="11"/>
        <end position="117"/>
    </location>
</feature>
<protein>
    <submittedName>
        <fullName evidence="2">Class II SORL domain-containing protein</fullName>
    </submittedName>
</protein>